<dbReference type="EnsemblBacteria" id="AAP99412">
    <property type="protein sequence ID" value="AAP99412"/>
    <property type="gene ID" value="Pro_0366"/>
</dbReference>
<proteinExistence type="inferred from homology"/>
<dbReference type="NCBIfam" id="TIGR00225">
    <property type="entry name" value="prc"/>
    <property type="match status" value="1"/>
</dbReference>
<evidence type="ECO:0000256" key="5">
    <source>
        <dbReference type="ARBA" id="ARBA00022825"/>
    </source>
</evidence>
<dbReference type="Pfam" id="PF03572">
    <property type="entry name" value="Peptidase_S41"/>
    <property type="match status" value="1"/>
</dbReference>
<name>Q7VDL0_PROMA</name>
<dbReference type="PANTHER" id="PTHR32060:SF22">
    <property type="entry name" value="CARBOXYL-TERMINAL-PROCESSING PEPTIDASE 3, CHLOROPLASTIC"/>
    <property type="match status" value="1"/>
</dbReference>
<evidence type="ECO:0000256" key="2">
    <source>
        <dbReference type="ARBA" id="ARBA00022490"/>
    </source>
</evidence>
<feature type="compositionally biased region" description="Polar residues" evidence="7">
    <location>
        <begin position="440"/>
        <end position="459"/>
    </location>
</feature>
<feature type="domain" description="PDZ" evidence="8">
    <location>
        <begin position="111"/>
        <end position="197"/>
    </location>
</feature>
<dbReference type="InterPro" id="IPR054628">
    <property type="entry name" value="Cterm_S41_CtpZ"/>
</dbReference>
<keyword evidence="2" id="KW-0963">Cytoplasm</keyword>
<keyword evidence="10" id="KW-1185">Reference proteome</keyword>
<organism evidence="9 10">
    <name type="scientific">Prochlorococcus marinus (strain SARG / CCMP1375 / SS120)</name>
    <dbReference type="NCBI Taxonomy" id="167539"/>
    <lineage>
        <taxon>Bacteria</taxon>
        <taxon>Bacillati</taxon>
        <taxon>Cyanobacteriota</taxon>
        <taxon>Cyanophyceae</taxon>
        <taxon>Synechococcales</taxon>
        <taxon>Prochlorococcaceae</taxon>
        <taxon>Prochlorococcus</taxon>
    </lineage>
</organism>
<evidence type="ECO:0000313" key="10">
    <source>
        <dbReference type="Proteomes" id="UP000001420"/>
    </source>
</evidence>
<dbReference type="SUPFAM" id="SSF50156">
    <property type="entry name" value="PDZ domain-like"/>
    <property type="match status" value="1"/>
</dbReference>
<dbReference type="Gene3D" id="2.30.42.10">
    <property type="match status" value="1"/>
</dbReference>
<dbReference type="PANTHER" id="PTHR32060">
    <property type="entry name" value="TAIL-SPECIFIC PROTEASE"/>
    <property type="match status" value="1"/>
</dbReference>
<keyword evidence="4 6" id="KW-0378">Hydrolase</keyword>
<evidence type="ECO:0000256" key="6">
    <source>
        <dbReference type="RuleBase" id="RU004404"/>
    </source>
</evidence>
<dbReference type="InterPro" id="IPR029045">
    <property type="entry name" value="ClpP/crotonase-like_dom_sf"/>
</dbReference>
<evidence type="ECO:0000313" key="9">
    <source>
        <dbReference type="EMBL" id="AAP99412.1"/>
    </source>
</evidence>
<dbReference type="EMBL" id="AE017126">
    <property type="protein sequence ID" value="AAP99412.1"/>
    <property type="molecule type" value="Genomic_DNA"/>
</dbReference>
<evidence type="ECO:0000259" key="8">
    <source>
        <dbReference type="PROSITE" id="PS50106"/>
    </source>
</evidence>
<dbReference type="OrthoDB" id="9812068at2"/>
<evidence type="ECO:0000256" key="4">
    <source>
        <dbReference type="ARBA" id="ARBA00022801"/>
    </source>
</evidence>
<feature type="region of interest" description="Disordered" evidence="7">
    <location>
        <begin position="439"/>
        <end position="459"/>
    </location>
</feature>
<dbReference type="CDD" id="cd07560">
    <property type="entry name" value="Peptidase_S41_CPP"/>
    <property type="match status" value="1"/>
</dbReference>
<reference evidence="9 10" key="1">
    <citation type="journal article" date="2003" name="Proc. Natl. Acad. Sci. U.S.A.">
        <title>Genome sequence of the cyanobacterium Prochlorococcus marinus SS120, a nearly minimal oxyphototrophic genome.</title>
        <authorList>
            <person name="Dufresne A."/>
            <person name="Salanoubat M."/>
            <person name="Partensky F."/>
            <person name="Artiguenave F."/>
            <person name="Axmann I.M."/>
            <person name="Barbe V."/>
            <person name="Duprat S."/>
            <person name="Galperin M.Y."/>
            <person name="Koonin E.V."/>
            <person name="Le Gall F."/>
            <person name="Makarova K.S."/>
            <person name="Ostrowski M."/>
            <person name="Oztas S."/>
            <person name="Robert C."/>
            <person name="Rogozin I.B."/>
            <person name="Scanlan D.J."/>
            <person name="Tandeau de Marsac N."/>
            <person name="Weissenbach J."/>
            <person name="Wincker P."/>
            <person name="Wolf Y.I."/>
            <person name="Hess W.R."/>
        </authorList>
    </citation>
    <scope>NUCLEOTIDE SEQUENCE [LARGE SCALE GENOMIC DNA]</scope>
    <source>
        <strain evidence="10">SARG / CCMP1375 / SS120</strain>
    </source>
</reference>
<dbReference type="Proteomes" id="UP000001420">
    <property type="component" value="Chromosome"/>
</dbReference>
<dbReference type="AlphaFoldDB" id="Q7VDL0"/>
<dbReference type="Pfam" id="PF00595">
    <property type="entry name" value="PDZ"/>
    <property type="match status" value="1"/>
</dbReference>
<dbReference type="SUPFAM" id="SSF52096">
    <property type="entry name" value="ClpP/crotonase"/>
    <property type="match status" value="1"/>
</dbReference>
<evidence type="ECO:0000256" key="3">
    <source>
        <dbReference type="ARBA" id="ARBA00022670"/>
    </source>
</evidence>
<dbReference type="HOGENOM" id="CLU_017295_0_2_3"/>
<dbReference type="GO" id="GO:0006508">
    <property type="term" value="P:proteolysis"/>
    <property type="evidence" value="ECO:0007669"/>
    <property type="project" value="UniProtKB-KW"/>
</dbReference>
<keyword evidence="3 6" id="KW-0645">Protease</keyword>
<dbReference type="InterPro" id="IPR001478">
    <property type="entry name" value="PDZ"/>
</dbReference>
<comment type="similarity">
    <text evidence="1 6">Belongs to the peptidase S41A family.</text>
</comment>
<dbReference type="CDD" id="cd06782">
    <property type="entry name" value="cpPDZ_CPP-like"/>
    <property type="match status" value="1"/>
</dbReference>
<dbReference type="GO" id="GO:0008236">
    <property type="term" value="F:serine-type peptidase activity"/>
    <property type="evidence" value="ECO:0007669"/>
    <property type="project" value="UniProtKB-KW"/>
</dbReference>
<dbReference type="STRING" id="167539.Pro_0366"/>
<dbReference type="InterPro" id="IPR005151">
    <property type="entry name" value="Tail-specific_protease"/>
</dbReference>
<dbReference type="Gene3D" id="3.90.226.10">
    <property type="entry name" value="2-enoyl-CoA Hydratase, Chain A, domain 1"/>
    <property type="match status" value="1"/>
</dbReference>
<dbReference type="SMART" id="SM00245">
    <property type="entry name" value="TSPc"/>
    <property type="match status" value="1"/>
</dbReference>
<dbReference type="NCBIfam" id="NF045591">
    <property type="entry name" value="Cterm_S41_CtpZ"/>
    <property type="match status" value="1"/>
</dbReference>
<evidence type="ECO:0000256" key="7">
    <source>
        <dbReference type="SAM" id="MobiDB-lite"/>
    </source>
</evidence>
<dbReference type="eggNOG" id="COG0793">
    <property type="taxonomic scope" value="Bacteria"/>
</dbReference>
<dbReference type="SMART" id="SM00228">
    <property type="entry name" value="PDZ"/>
    <property type="match status" value="1"/>
</dbReference>
<dbReference type="Gene3D" id="3.30.750.44">
    <property type="match status" value="1"/>
</dbReference>
<protein>
    <submittedName>
        <fullName evidence="9">Periplasmic protease</fullName>
    </submittedName>
</protein>
<keyword evidence="5 6" id="KW-0720">Serine protease</keyword>
<dbReference type="KEGG" id="pma:Pro_0366"/>
<accession>Q7VDL0</accession>
<dbReference type="InterPro" id="IPR036034">
    <property type="entry name" value="PDZ_sf"/>
</dbReference>
<dbReference type="InterPro" id="IPR004447">
    <property type="entry name" value="Peptidase_S41A"/>
</dbReference>
<dbReference type="PATRIC" id="fig|167539.5.peg.374"/>
<evidence type="ECO:0000256" key="1">
    <source>
        <dbReference type="ARBA" id="ARBA00009179"/>
    </source>
</evidence>
<dbReference type="PROSITE" id="PS50106">
    <property type="entry name" value="PDZ"/>
    <property type="match status" value="1"/>
</dbReference>
<sequence length="459" mass="50565">MINPMPPTVKTFSQIIRQFFAVLISFAIIFSISAEPLIALNDGQQLVLETWNIVNEGFLNPEKFNEVQWRRLRQQAIEKPITTSDEAYSAIETMLLPLGDPYTRLLRPNDFKNLKESNIGSEINGVGLQLGARNDDGEIVVISPLEGSPAADAQIKSGSILIKVDDESPKRLGLEATASKLRGETGSKVLLTLLSPENETKEITLERRSVDLRPVRTKRIRTEKHTLGYLRITQFSEGVPEKVKEALKELSEKEVEGIVLDLRNNSGGLVSSGLAVADAFLSEKPIVETKNRNEINDPIPSGKETLFDGPLITLVNEGTASASEILAGALQDNQRSLLLGKRTFGKGLIQSLTNLSDGSGLAVTVASYLTPSGRDIQNLGIEPDRNLEMPEPLDPGGSEDRWLLDAELLMEANIDLQEVQKEEENNNIELNEEIEVVQRTEFSSNDSENSTDLQIVDNN</sequence>
<gene>
    <name evidence="9" type="primary">prc</name>
    <name evidence="9" type="ordered locus">Pro_0366</name>
</gene>
<dbReference type="GO" id="GO:0004175">
    <property type="term" value="F:endopeptidase activity"/>
    <property type="evidence" value="ECO:0007669"/>
    <property type="project" value="TreeGrafter"/>
</dbReference>